<organism evidence="1 2">
    <name type="scientific">Pedobacter lithocola</name>
    <dbReference type="NCBI Taxonomy" id="1908239"/>
    <lineage>
        <taxon>Bacteria</taxon>
        <taxon>Pseudomonadati</taxon>
        <taxon>Bacteroidota</taxon>
        <taxon>Sphingobacteriia</taxon>
        <taxon>Sphingobacteriales</taxon>
        <taxon>Sphingobacteriaceae</taxon>
        <taxon>Pedobacter</taxon>
    </lineage>
</organism>
<gene>
    <name evidence="1" type="ORF">ACFOWA_06410</name>
</gene>
<name>A0ABV8P698_9SPHI</name>
<reference evidence="2" key="1">
    <citation type="journal article" date="2019" name="Int. J. Syst. Evol. Microbiol.">
        <title>The Global Catalogue of Microorganisms (GCM) 10K type strain sequencing project: providing services to taxonomists for standard genome sequencing and annotation.</title>
        <authorList>
            <consortium name="The Broad Institute Genomics Platform"/>
            <consortium name="The Broad Institute Genome Sequencing Center for Infectious Disease"/>
            <person name="Wu L."/>
            <person name="Ma J."/>
        </authorList>
    </citation>
    <scope>NUCLEOTIDE SEQUENCE [LARGE SCALE GENOMIC DNA]</scope>
    <source>
        <strain evidence="2">CCM 8691</strain>
    </source>
</reference>
<accession>A0ABV8P698</accession>
<proteinExistence type="predicted"/>
<dbReference type="EMBL" id="JBHSBW010000007">
    <property type="protein sequence ID" value="MFC4210804.1"/>
    <property type="molecule type" value="Genomic_DNA"/>
</dbReference>
<dbReference type="Proteomes" id="UP001595789">
    <property type="component" value="Unassembled WGS sequence"/>
</dbReference>
<evidence type="ECO:0000313" key="2">
    <source>
        <dbReference type="Proteomes" id="UP001595789"/>
    </source>
</evidence>
<keyword evidence="2" id="KW-1185">Reference proteome</keyword>
<comment type="caution">
    <text evidence="1">The sequence shown here is derived from an EMBL/GenBank/DDBJ whole genome shotgun (WGS) entry which is preliminary data.</text>
</comment>
<dbReference type="RefSeq" id="WP_378982984.1">
    <property type="nucleotide sequence ID" value="NZ_JBHSBW010000007.1"/>
</dbReference>
<evidence type="ECO:0000313" key="1">
    <source>
        <dbReference type="EMBL" id="MFC4210804.1"/>
    </source>
</evidence>
<sequence length="44" mass="4908">MAFYFSVALQQVNGNEAGLRLAAVCKNKNIYKQGVSKEENTPQF</sequence>
<protein>
    <submittedName>
        <fullName evidence="1">Uncharacterized protein</fullName>
    </submittedName>
</protein>